<dbReference type="InterPro" id="IPR000873">
    <property type="entry name" value="AMP-dep_synth/lig_dom"/>
</dbReference>
<accession>A0A1K2H8V6</accession>
<dbReference type="Pfam" id="PF00501">
    <property type="entry name" value="AMP-binding"/>
    <property type="match status" value="1"/>
</dbReference>
<dbReference type="GO" id="GO:0016874">
    <property type="term" value="F:ligase activity"/>
    <property type="evidence" value="ECO:0007669"/>
    <property type="project" value="UniProtKB-KW"/>
</dbReference>
<dbReference type="STRING" id="1121279.SAMN02745887_00749"/>
<dbReference type="SUPFAM" id="SSF56801">
    <property type="entry name" value="Acetyl-CoA synthetase-like"/>
    <property type="match status" value="1"/>
</dbReference>
<keyword evidence="4" id="KW-1185">Reference proteome</keyword>
<dbReference type="AlphaFoldDB" id="A0A1K2H8V6"/>
<protein>
    <submittedName>
        <fullName evidence="3">Long-chain acyl-CoA synthetase (AMP-forming)</fullName>
    </submittedName>
</protein>
<sequence length="475" mass="49434">MKAVLHALHTHAQRQGDAPALISPAHTLSYAELAERVDALANWLSQQGWSGPLAWLADNDIDWVVLDLALAQAGIAGLPLPPFFSEAQRQHVLADSGARWLISPDPRGQALPSTQLTALPLPHTGTAAPLPSGTCKLTYTSGTTGAPKGVCLSAAQLDATVAALDAAIGPLAVSRHLCVMPLAVLLENLAGVYLPLLRGVPVELMPLASLGMAQFPPDVPRFIGTLAASAADSLILLPSTLQWLVAATAAGQLRKSWRFLAVGGGKSAQATLLQAQALGLPVFEGYGLSEAASVVALNRVGAQRIGSVGKPLAHVQVSIAADGEVLVGGNTMLGYLGQDSASAQIATGDLGQLDADGFLTILGRKKNTIVTGMGRNVSPEWLEAEFCALPGIRQAFVYGDEQHGLHGLFFSSEALAANALLAAHNDQLPGYARLSGWQLLEQPLSVAAGEITANGRLCRETILSNHRLIGLGENT</sequence>
<dbReference type="Proteomes" id="UP000186513">
    <property type="component" value="Unassembled WGS sequence"/>
</dbReference>
<dbReference type="PANTHER" id="PTHR43767:SF8">
    <property type="entry name" value="LONG-CHAIN-FATTY-ACID--COA LIGASE"/>
    <property type="match status" value="1"/>
</dbReference>
<evidence type="ECO:0000313" key="3">
    <source>
        <dbReference type="EMBL" id="SFZ73263.1"/>
    </source>
</evidence>
<dbReference type="InterPro" id="IPR050237">
    <property type="entry name" value="ATP-dep_AMP-bd_enzyme"/>
</dbReference>
<organism evidence="3 4">
    <name type="scientific">Chitinimonas taiwanensis DSM 18899</name>
    <dbReference type="NCBI Taxonomy" id="1121279"/>
    <lineage>
        <taxon>Bacteria</taxon>
        <taxon>Pseudomonadati</taxon>
        <taxon>Pseudomonadota</taxon>
        <taxon>Betaproteobacteria</taxon>
        <taxon>Neisseriales</taxon>
        <taxon>Chitinibacteraceae</taxon>
        <taxon>Chitinimonas</taxon>
    </lineage>
</organism>
<keyword evidence="1" id="KW-0436">Ligase</keyword>
<dbReference type="PROSITE" id="PS00455">
    <property type="entry name" value="AMP_BINDING"/>
    <property type="match status" value="1"/>
</dbReference>
<gene>
    <name evidence="3" type="ORF">SAMN02745887_00749</name>
</gene>
<dbReference type="InterPro" id="IPR042099">
    <property type="entry name" value="ANL_N_sf"/>
</dbReference>
<proteinExistence type="predicted"/>
<dbReference type="Gene3D" id="3.40.50.12780">
    <property type="entry name" value="N-terminal domain of ligase-like"/>
    <property type="match status" value="1"/>
</dbReference>
<evidence type="ECO:0000259" key="2">
    <source>
        <dbReference type="Pfam" id="PF00501"/>
    </source>
</evidence>
<dbReference type="PANTHER" id="PTHR43767">
    <property type="entry name" value="LONG-CHAIN-FATTY-ACID--COA LIGASE"/>
    <property type="match status" value="1"/>
</dbReference>
<evidence type="ECO:0000313" key="4">
    <source>
        <dbReference type="Proteomes" id="UP000186513"/>
    </source>
</evidence>
<feature type="domain" description="AMP-dependent synthetase/ligase" evidence="2">
    <location>
        <begin position="9"/>
        <end position="330"/>
    </location>
</feature>
<dbReference type="EMBL" id="FPKR01000003">
    <property type="protein sequence ID" value="SFZ73263.1"/>
    <property type="molecule type" value="Genomic_DNA"/>
</dbReference>
<dbReference type="InterPro" id="IPR020845">
    <property type="entry name" value="AMP-binding_CS"/>
</dbReference>
<dbReference type="RefSeq" id="WP_072427302.1">
    <property type="nucleotide sequence ID" value="NZ_FPKR01000003.1"/>
</dbReference>
<evidence type="ECO:0000256" key="1">
    <source>
        <dbReference type="ARBA" id="ARBA00022598"/>
    </source>
</evidence>
<reference evidence="3 4" key="1">
    <citation type="submission" date="2016-11" db="EMBL/GenBank/DDBJ databases">
        <authorList>
            <person name="Jaros S."/>
            <person name="Januszkiewicz K."/>
            <person name="Wedrychowicz H."/>
        </authorList>
    </citation>
    <scope>NUCLEOTIDE SEQUENCE [LARGE SCALE GENOMIC DNA]</scope>
    <source>
        <strain evidence="3 4">DSM 18899</strain>
    </source>
</reference>
<name>A0A1K2H8V6_9NEIS</name>
<dbReference type="OrthoDB" id="9766486at2"/>